<feature type="compositionally biased region" description="Pro residues" evidence="7">
    <location>
        <begin position="1157"/>
        <end position="1166"/>
    </location>
</feature>
<evidence type="ECO:0000313" key="9">
    <source>
        <dbReference type="EMBL" id="KAK0549588.1"/>
    </source>
</evidence>
<feature type="compositionally biased region" description="Polar residues" evidence="7">
    <location>
        <begin position="633"/>
        <end position="643"/>
    </location>
</feature>
<feature type="region of interest" description="Disordered" evidence="7">
    <location>
        <begin position="2202"/>
        <end position="2237"/>
    </location>
</feature>
<feature type="compositionally biased region" description="Acidic residues" evidence="7">
    <location>
        <begin position="931"/>
        <end position="969"/>
    </location>
</feature>
<feature type="region of interest" description="Disordered" evidence="7">
    <location>
        <begin position="350"/>
        <end position="384"/>
    </location>
</feature>
<dbReference type="Pfam" id="PF00172">
    <property type="entry name" value="Zn_clus"/>
    <property type="match status" value="1"/>
</dbReference>
<dbReference type="GO" id="GO:0000981">
    <property type="term" value="F:DNA-binding transcription factor activity, RNA polymerase II-specific"/>
    <property type="evidence" value="ECO:0007669"/>
    <property type="project" value="InterPro"/>
</dbReference>
<feature type="compositionally biased region" description="Basic residues" evidence="7">
    <location>
        <begin position="65"/>
        <end position="81"/>
    </location>
</feature>
<dbReference type="Pfam" id="PF04082">
    <property type="entry name" value="Fungal_trans"/>
    <property type="match status" value="1"/>
</dbReference>
<feature type="compositionally biased region" description="Polar residues" evidence="7">
    <location>
        <begin position="1263"/>
        <end position="1274"/>
    </location>
</feature>
<dbReference type="PROSITE" id="PS50048">
    <property type="entry name" value="ZN2_CY6_FUNGAL_2"/>
    <property type="match status" value="1"/>
</dbReference>
<feature type="compositionally biased region" description="Low complexity" evidence="7">
    <location>
        <begin position="607"/>
        <end position="622"/>
    </location>
</feature>
<dbReference type="SMART" id="SM00906">
    <property type="entry name" value="Fungal_trans"/>
    <property type="match status" value="1"/>
</dbReference>
<feature type="compositionally biased region" description="Low complexity" evidence="7">
    <location>
        <begin position="716"/>
        <end position="735"/>
    </location>
</feature>
<feature type="compositionally biased region" description="Basic residues" evidence="7">
    <location>
        <begin position="1704"/>
        <end position="1720"/>
    </location>
</feature>
<dbReference type="GO" id="GO:0008270">
    <property type="term" value="F:zinc ion binding"/>
    <property type="evidence" value="ECO:0007669"/>
    <property type="project" value="InterPro"/>
</dbReference>
<feature type="compositionally biased region" description="Polar residues" evidence="7">
    <location>
        <begin position="119"/>
        <end position="132"/>
    </location>
</feature>
<dbReference type="CDD" id="cd00067">
    <property type="entry name" value="GAL4"/>
    <property type="match status" value="1"/>
</dbReference>
<feature type="compositionally biased region" description="Low complexity" evidence="7">
    <location>
        <begin position="175"/>
        <end position="187"/>
    </location>
</feature>
<evidence type="ECO:0000256" key="6">
    <source>
        <dbReference type="ARBA" id="ARBA00023242"/>
    </source>
</evidence>
<keyword evidence="10" id="KW-1185">Reference proteome</keyword>
<keyword evidence="5" id="KW-0804">Transcription</keyword>
<feature type="compositionally biased region" description="Gly residues" evidence="7">
    <location>
        <begin position="916"/>
        <end position="925"/>
    </location>
</feature>
<feature type="compositionally biased region" description="Low complexity" evidence="7">
    <location>
        <begin position="273"/>
        <end position="295"/>
    </location>
</feature>
<evidence type="ECO:0000256" key="7">
    <source>
        <dbReference type="SAM" id="MobiDB-lite"/>
    </source>
</evidence>
<reference evidence="9" key="1">
    <citation type="journal article" date="2023" name="PhytoFront">
        <title>Draft Genome Resources of Seven Strains of Tilletia horrida, Causal Agent of Kernel Smut of Rice.</title>
        <authorList>
            <person name="Khanal S."/>
            <person name="Antony Babu S."/>
            <person name="Zhou X.G."/>
        </authorList>
    </citation>
    <scope>NUCLEOTIDE SEQUENCE</scope>
    <source>
        <strain evidence="9">TX6</strain>
    </source>
</reference>
<feature type="compositionally biased region" description="Low complexity" evidence="7">
    <location>
        <begin position="357"/>
        <end position="367"/>
    </location>
</feature>
<evidence type="ECO:0000256" key="2">
    <source>
        <dbReference type="ARBA" id="ARBA00022723"/>
    </source>
</evidence>
<evidence type="ECO:0000256" key="5">
    <source>
        <dbReference type="ARBA" id="ARBA00023163"/>
    </source>
</evidence>
<dbReference type="InterPro" id="IPR007219">
    <property type="entry name" value="XnlR_reg_dom"/>
</dbReference>
<feature type="compositionally biased region" description="Acidic residues" evidence="7">
    <location>
        <begin position="897"/>
        <end position="908"/>
    </location>
</feature>
<name>A0AAN6GNK1_9BASI</name>
<feature type="region of interest" description="Disordered" evidence="7">
    <location>
        <begin position="65"/>
        <end position="331"/>
    </location>
</feature>
<feature type="compositionally biased region" description="Polar residues" evidence="7">
    <location>
        <begin position="523"/>
        <end position="575"/>
    </location>
</feature>
<dbReference type="GO" id="GO:0006351">
    <property type="term" value="P:DNA-templated transcription"/>
    <property type="evidence" value="ECO:0007669"/>
    <property type="project" value="InterPro"/>
</dbReference>
<feature type="compositionally biased region" description="Polar residues" evidence="7">
    <location>
        <begin position="2270"/>
        <end position="2284"/>
    </location>
</feature>
<dbReference type="EMBL" id="JAPDMZ010000109">
    <property type="protein sequence ID" value="KAK0549588.1"/>
    <property type="molecule type" value="Genomic_DNA"/>
</dbReference>
<feature type="compositionally biased region" description="Low complexity" evidence="7">
    <location>
        <begin position="2454"/>
        <end position="2475"/>
    </location>
</feature>
<evidence type="ECO:0000313" key="10">
    <source>
        <dbReference type="Proteomes" id="UP001176517"/>
    </source>
</evidence>
<dbReference type="GO" id="GO:0005634">
    <property type="term" value="C:nucleus"/>
    <property type="evidence" value="ECO:0007669"/>
    <property type="project" value="UniProtKB-SubCell"/>
</dbReference>
<feature type="region of interest" description="Disordered" evidence="7">
    <location>
        <begin position="1699"/>
        <end position="1732"/>
    </location>
</feature>
<feature type="compositionally biased region" description="Gly residues" evidence="7">
    <location>
        <begin position="1309"/>
        <end position="1319"/>
    </location>
</feature>
<feature type="region of interest" description="Disordered" evidence="7">
    <location>
        <begin position="1494"/>
        <end position="1582"/>
    </location>
</feature>
<feature type="region of interest" description="Disordered" evidence="7">
    <location>
        <begin position="1398"/>
        <end position="1417"/>
    </location>
</feature>
<dbReference type="PANTHER" id="PTHR31845">
    <property type="entry name" value="FINGER DOMAIN PROTEIN, PUTATIVE-RELATED"/>
    <property type="match status" value="1"/>
</dbReference>
<feature type="compositionally biased region" description="Polar residues" evidence="7">
    <location>
        <begin position="296"/>
        <end position="328"/>
    </location>
</feature>
<protein>
    <recommendedName>
        <fullName evidence="8">Zn(2)-C6 fungal-type domain-containing protein</fullName>
    </recommendedName>
</protein>
<dbReference type="PROSITE" id="PS00463">
    <property type="entry name" value="ZN2_CY6_FUNGAL_1"/>
    <property type="match status" value="1"/>
</dbReference>
<feature type="region of interest" description="Disordered" evidence="7">
    <location>
        <begin position="2257"/>
        <end position="2284"/>
    </location>
</feature>
<comment type="caution">
    <text evidence="9">The sequence shown here is derived from an EMBL/GenBank/DDBJ whole genome shotgun (WGS) entry which is preliminary data.</text>
</comment>
<dbReference type="InterPro" id="IPR051089">
    <property type="entry name" value="prtT"/>
</dbReference>
<evidence type="ECO:0000259" key="8">
    <source>
        <dbReference type="PROSITE" id="PS50048"/>
    </source>
</evidence>
<keyword evidence="2" id="KW-0479">Metal-binding</keyword>
<feature type="region of interest" description="Disordered" evidence="7">
    <location>
        <begin position="2452"/>
        <end position="2522"/>
    </location>
</feature>
<dbReference type="SUPFAM" id="SSF57701">
    <property type="entry name" value="Zn2/Cys6 DNA-binding domain"/>
    <property type="match status" value="1"/>
</dbReference>
<feature type="compositionally biased region" description="Basic and acidic residues" evidence="7">
    <location>
        <begin position="2214"/>
        <end position="2233"/>
    </location>
</feature>
<organism evidence="9 10">
    <name type="scientific">Tilletia horrida</name>
    <dbReference type="NCBI Taxonomy" id="155126"/>
    <lineage>
        <taxon>Eukaryota</taxon>
        <taxon>Fungi</taxon>
        <taxon>Dikarya</taxon>
        <taxon>Basidiomycota</taxon>
        <taxon>Ustilaginomycotina</taxon>
        <taxon>Exobasidiomycetes</taxon>
        <taxon>Tilletiales</taxon>
        <taxon>Tilletiaceae</taxon>
        <taxon>Tilletia</taxon>
    </lineage>
</organism>
<dbReference type="InterPro" id="IPR001138">
    <property type="entry name" value="Zn2Cys6_DnaBD"/>
</dbReference>
<feature type="compositionally biased region" description="Basic and acidic residues" evidence="7">
    <location>
        <begin position="1281"/>
        <end position="1292"/>
    </location>
</feature>
<evidence type="ECO:0000256" key="1">
    <source>
        <dbReference type="ARBA" id="ARBA00004123"/>
    </source>
</evidence>
<feature type="compositionally biased region" description="Low complexity" evidence="7">
    <location>
        <begin position="1320"/>
        <end position="1339"/>
    </location>
</feature>
<feature type="compositionally biased region" description="Acidic residues" evidence="7">
    <location>
        <begin position="96"/>
        <end position="105"/>
    </location>
</feature>
<feature type="compositionally biased region" description="Low complexity" evidence="7">
    <location>
        <begin position="1087"/>
        <end position="1101"/>
    </location>
</feature>
<feature type="compositionally biased region" description="Low complexity" evidence="7">
    <location>
        <begin position="2482"/>
        <end position="2501"/>
    </location>
</feature>
<evidence type="ECO:0000256" key="4">
    <source>
        <dbReference type="ARBA" id="ARBA00023125"/>
    </source>
</evidence>
<feature type="region of interest" description="Disordered" evidence="7">
    <location>
        <begin position="709"/>
        <end position="806"/>
    </location>
</feature>
<feature type="compositionally biased region" description="Polar residues" evidence="7">
    <location>
        <begin position="1722"/>
        <end position="1732"/>
    </location>
</feature>
<accession>A0AAN6GNK1</accession>
<feature type="region of interest" description="Disordered" evidence="7">
    <location>
        <begin position="1009"/>
        <end position="1134"/>
    </location>
</feature>
<dbReference type="Gene3D" id="4.10.240.10">
    <property type="entry name" value="Zn(2)-C6 fungal-type DNA-binding domain"/>
    <property type="match status" value="1"/>
</dbReference>
<dbReference type="Proteomes" id="UP001176517">
    <property type="component" value="Unassembled WGS sequence"/>
</dbReference>
<feature type="compositionally biased region" description="Gly residues" evidence="7">
    <location>
        <begin position="1174"/>
        <end position="1189"/>
    </location>
</feature>
<feature type="compositionally biased region" description="Low complexity" evidence="7">
    <location>
        <begin position="645"/>
        <end position="657"/>
    </location>
</feature>
<feature type="compositionally biased region" description="Basic and acidic residues" evidence="7">
    <location>
        <begin position="1443"/>
        <end position="1461"/>
    </location>
</feature>
<keyword evidence="3" id="KW-0805">Transcription regulation</keyword>
<feature type="compositionally biased region" description="Polar residues" evidence="7">
    <location>
        <begin position="1"/>
        <end position="11"/>
    </location>
</feature>
<feature type="compositionally biased region" description="Polar residues" evidence="7">
    <location>
        <begin position="239"/>
        <end position="265"/>
    </location>
</feature>
<feature type="domain" description="Zn(2)-C6 fungal-type" evidence="8">
    <location>
        <begin position="30"/>
        <end position="63"/>
    </location>
</feature>
<dbReference type="GO" id="GO:0000976">
    <property type="term" value="F:transcription cis-regulatory region binding"/>
    <property type="evidence" value="ECO:0007669"/>
    <property type="project" value="TreeGrafter"/>
</dbReference>
<gene>
    <name evidence="9" type="ORF">OC846_004007</name>
</gene>
<keyword evidence="6" id="KW-0539">Nucleus</keyword>
<feature type="region of interest" description="Disordered" evidence="7">
    <location>
        <begin position="863"/>
        <end position="978"/>
    </location>
</feature>
<feature type="compositionally biased region" description="Polar residues" evidence="7">
    <location>
        <begin position="368"/>
        <end position="384"/>
    </location>
</feature>
<dbReference type="SMART" id="SM00066">
    <property type="entry name" value="GAL4"/>
    <property type="match status" value="1"/>
</dbReference>
<feature type="compositionally biased region" description="Low complexity" evidence="7">
    <location>
        <begin position="576"/>
        <end position="587"/>
    </location>
</feature>
<dbReference type="CDD" id="cd12148">
    <property type="entry name" value="fungal_TF_MHR"/>
    <property type="match status" value="1"/>
</dbReference>
<dbReference type="PANTHER" id="PTHR31845:SF19">
    <property type="entry name" value="TRANSCRIPTION FACTOR DOMAIN-CONTAINING PROTEIN"/>
    <property type="match status" value="1"/>
</dbReference>
<feature type="compositionally biased region" description="Polar residues" evidence="7">
    <location>
        <begin position="1013"/>
        <end position="1026"/>
    </location>
</feature>
<comment type="subcellular location">
    <subcellularLocation>
        <location evidence="1">Nucleus</location>
    </subcellularLocation>
</comment>
<sequence length="2571" mass="270284">MEPAQDTSTASRVLVDGPGGDDVKQGARIACDNCRQAKIRCSAPTDGNVPCNRCIKAQKPCLFYKHQRGRKPGRLNNRKKKDPAAAGPDDSHYPGDDSEDDDGDDSMAFADTPGPAPKHQNNASPSKSSASGLTRGGGASSGKNAAGSRSSMGAAGSKSAASKARLSGPISSQNPLPLSVPLLPLPSTGQKRKRASNDFRPQLGSSSSPFPTHGPPSAGSSPNFHSTHLARVPSPAPSRASTVGSTSAANNKQRNQRAGSTTSVLNPPALLERTSLSASASGSGTASRTGSRRGSPNSTANPASPQQNKAHYLPSASSQHTSQANRNASPEEAAIAANSLLWYSGATSAAPPPNTISSSSANRMSASYPQASNHAQDGNSNAATNGVAPDVSAFANAGLFDPNNFMTAYSNLDYERQRLLQPLYQVASQNLEPNVAAAATLAMTQAQPGQSAEWQKRLQEQMRQASYGPQEIAAASAAVEQISNVLVQQTQQHQQQAVQQLLAKSAAMQGSDYTAHHHHHQQNLHIDTQSTGPGHMTIPTQSPHGQFHSPNNSNPPAHVQQQHRGLNQASNSPPGSRNYASSSARANGPTSAPLPGMPGYPVQFALPSSNSSTSTPGGTYPSHTVPHTYAHSAHNSQFGQAGSSAAAATAAAAATPNMMPPPPPRHSNSFLQGYDATQGRSHPGALGSGSRSGSYNEGLQAAGKMYLGHMQGSGGAAQQQQQQQQQHSRSQSMSSIYETGGVSAGSGGYGHSQAPPPPPQQQQQQFQHHGQLHMSGGKAFHATGGNGGAGPAAGQNPMPPFVHGARGVNRMTPAQHLKAAGGDTQGLAGAGAMLSPPGLDTSAAAAASAAGAANGDVVSRLRSLSNESGNGSAGEGPSMKRARLEGNVSMHPPRPIDEEEEEEEVQDDDAVKMEDGGAGGHIGDGGQREGGEDDEELGDDEDDEEDDDDDDEDEDEIEDYEDGFSDDDSQDPRVLSNPLKLLAKASSAAANMDSSKRYRTAAETMGLLCVRPNHQQADGSSEVGQQSPAATAAAAAAPGGAPSPRPVSDYYGSSRNATATAARLRASPHARGLDMNSIPSLVRNPPGSTSAAATSGISSVAPPHPPALSSGSVGGGMPSSIRVPPPPTDELSWVLGPRRMTSGVAALVGLPRRFTRHPPPPGPPPLQDRVRVGVGAGGAGAGRSVGGGQAPLPSSFSDSALGGDSSLHHTYRVSSSSHVPNGLAVAAASRGESLSASLRERDEGGARAGLAALSHYQRRPSRQFESSASRSTGSIGDADPEDGRHERSRDYHGFGNRAILSDTRRTSMGGAGGGVGLHAGAGRSSMPPQSPIQQSMSQPLPVRTGGLTQPGGSSSSSQDGAELAEADRRLGYSQPEPLTKDERHGVVTAKSLWELTLQQEGVEERRPDTTGVQRNRVSVPAAGAIAAHKSAAETAASEAQAAEAKDADAMDVDKVQGKDQATDQVVMSAVASSEQTAAAVAPATETAAIAAPATATASGVVGEASDSKVTPNTSMDVDPTSLKTPDRAEQPASAGNTAPTPLKTDGTDSNHTPAMSPPVRRRRNSHSNEAGKDVATVGGVFPSPVQQEYLEYRDGRIQTRRAKGGSVSSGAGVPFQGLSLLLPGLGEHRGKAHTVAGGGGGLTPAMKPSNGPVNAQSPSPAAGDTELLPPPMLTRFGIAFKKQPKSWVSFSGVDSSPLNDAFGRRKKGKDKKDKMKKKKSTAGMTDMSSRSKFTQRTRLMDDGKDEILPNMDDDESDAGNDGFKRNYFNVSLFHQKLDIDSEELDPIANGNVQPREMERLFDVFINSINPLLLVFDPVLHSMEFVRSRSAFLTTVVASLAARFVDTQRDAELAVYLEKLWREQQLPHILTEGYKSVEIAQAFIILAMYHKPTRSLADDRSWQYLGFAIRMATEIGVNRRLNPKESFRSREPIRRRLRNRERLWANLFLCDRIMSAQTGRPWTISDDLLWPELSTDWHTHSFALPADAVVVSMIRLRRLVARHSTDLDKYLSKEYGALKGNQQALSYLEFLRHSANSDLERWRDSWMSADNSLQLSDPQWGPFSTHWVPISKLYYQHSWLHLNSYVLQAIEKAEGVSSTVYKDCWVSGLEVVKITLEHGEAKLMYAPNHTIVMAVYSAVSVLRMLNLDKAKHPWIDRDEAIKSVRALTVTLNNAGKTPLHRNGAAVPYAKYLTSVLALWEPPAAEPNPPPMAIAEENKKSKDPPRVSTESRLRSQSDAAALRRPHIVSNNAIIMPSTNTEVRARKPDRNSLGATTPGPSSLNTNTAVPLLAPGTRPSTSAAAEGASTMTFATMPLSSTPEAIKQASVIPFAGLRPHPHPIGWDSLEAWAGGVNAMMMPTTPTGGAYNLNRVGASAPITALSTPALGADNSGDMSGHAMDISHTSNGQEQAMAGTNAQATASLGPAFGGLDMSGVGGLNVAGINMPQESHVPFLMTGPIAPSTSSTAAAAPGSAGPTMMRVPHQQRQQQQQQQQQHQHQQQQQGTGHPGMPNSFVVPHGVPDGNAAGNAMQMPLTEGFLDDANWTFPAATTTLVDGTTAVEAGSYEAELLQCE</sequence>
<feature type="region of interest" description="Disordered" evidence="7">
    <location>
        <begin position="510"/>
        <end position="697"/>
    </location>
</feature>
<feature type="region of interest" description="Disordered" evidence="7">
    <location>
        <begin position="1631"/>
        <end position="1663"/>
    </location>
</feature>
<feature type="compositionally biased region" description="Low complexity" evidence="7">
    <location>
        <begin position="1027"/>
        <end position="1042"/>
    </location>
</feature>
<feature type="compositionally biased region" description="Low complexity" evidence="7">
    <location>
        <begin position="141"/>
        <end position="168"/>
    </location>
</feature>
<keyword evidence="4" id="KW-0238">DNA-binding</keyword>
<feature type="region of interest" description="Disordered" evidence="7">
    <location>
        <begin position="1"/>
        <end position="24"/>
    </location>
</feature>
<dbReference type="InterPro" id="IPR036864">
    <property type="entry name" value="Zn2-C6_fun-type_DNA-bd_sf"/>
</dbReference>
<feature type="region of interest" description="Disordered" evidence="7">
    <location>
        <begin position="1436"/>
        <end position="1462"/>
    </location>
</feature>
<proteinExistence type="predicted"/>
<feature type="compositionally biased region" description="Low complexity" evidence="7">
    <location>
        <begin position="1053"/>
        <end position="1067"/>
    </location>
</feature>
<evidence type="ECO:0000256" key="3">
    <source>
        <dbReference type="ARBA" id="ARBA00023015"/>
    </source>
</evidence>
<feature type="region of interest" description="Disordered" evidence="7">
    <location>
        <begin position="1152"/>
        <end position="1385"/>
    </location>
</feature>